<proteinExistence type="predicted"/>
<dbReference type="AlphaFoldDB" id="A0A0F9UJ44"/>
<protein>
    <submittedName>
        <fullName evidence="1">Uncharacterized protein</fullName>
    </submittedName>
</protein>
<organism evidence="1">
    <name type="scientific">marine sediment metagenome</name>
    <dbReference type="NCBI Taxonomy" id="412755"/>
    <lineage>
        <taxon>unclassified sequences</taxon>
        <taxon>metagenomes</taxon>
        <taxon>ecological metagenomes</taxon>
    </lineage>
</organism>
<evidence type="ECO:0000313" key="1">
    <source>
        <dbReference type="EMBL" id="KKN87357.1"/>
    </source>
</evidence>
<gene>
    <name evidence="1" type="ORF">LCGC14_0258110</name>
</gene>
<name>A0A0F9UJ44_9ZZZZ</name>
<sequence length="105" mass="11555">MTLKKCPRPECNGEGTGEAWPDSYVSCTNQICWFYHNESPRSVWQALLRTPEPGISREDIDGEDVFTVGTCRLVGCGGSRAMRGDSGVSHCVECGDSYYPESKAK</sequence>
<dbReference type="EMBL" id="LAZR01000138">
    <property type="protein sequence ID" value="KKN87357.1"/>
    <property type="molecule type" value="Genomic_DNA"/>
</dbReference>
<reference evidence="1" key="1">
    <citation type="journal article" date="2015" name="Nature">
        <title>Complex archaea that bridge the gap between prokaryotes and eukaryotes.</title>
        <authorList>
            <person name="Spang A."/>
            <person name="Saw J.H."/>
            <person name="Jorgensen S.L."/>
            <person name="Zaremba-Niedzwiedzka K."/>
            <person name="Martijn J."/>
            <person name="Lind A.E."/>
            <person name="van Eijk R."/>
            <person name="Schleper C."/>
            <person name="Guy L."/>
            <person name="Ettema T.J."/>
        </authorList>
    </citation>
    <scope>NUCLEOTIDE SEQUENCE</scope>
</reference>
<accession>A0A0F9UJ44</accession>
<comment type="caution">
    <text evidence="1">The sequence shown here is derived from an EMBL/GenBank/DDBJ whole genome shotgun (WGS) entry which is preliminary data.</text>
</comment>